<keyword evidence="3" id="KW-1185">Reference proteome</keyword>
<accession>A0A835NJI9</accession>
<gene>
    <name evidence="2" type="ORF">IHE44_0011366</name>
    <name evidence="1" type="ORF">IHE44_003068</name>
</gene>
<dbReference type="AlphaFoldDB" id="A0A835NJI9"/>
<dbReference type="EMBL" id="JADDUC020000004">
    <property type="protein sequence ID" value="KAI1239927.1"/>
    <property type="molecule type" value="Genomic_DNA"/>
</dbReference>
<reference evidence="1" key="1">
    <citation type="submission" date="2020-10" db="EMBL/GenBank/DDBJ databases">
        <title>Feather gene expression reveals the developmental basis of iridescence in African starlings.</title>
        <authorList>
            <person name="Rubenstein D.R."/>
        </authorList>
    </citation>
    <scope>NUCLEOTIDE SEQUENCE</scope>
    <source>
        <strain evidence="1">SS15</strain>
        <tissue evidence="1">Liver</tissue>
    </source>
</reference>
<reference evidence="2" key="3">
    <citation type="submission" date="2022-01" db="EMBL/GenBank/DDBJ databases">
        <authorList>
            <person name="Rubenstein D.R."/>
        </authorList>
    </citation>
    <scope>NUCLEOTIDE SEQUENCE</scope>
    <source>
        <strain evidence="2">SS15</strain>
        <tissue evidence="2">Liver</tissue>
    </source>
</reference>
<proteinExistence type="predicted"/>
<organism evidence="1">
    <name type="scientific">Lamprotornis superbus</name>
    <dbReference type="NCBI Taxonomy" id="245042"/>
    <lineage>
        <taxon>Eukaryota</taxon>
        <taxon>Metazoa</taxon>
        <taxon>Chordata</taxon>
        <taxon>Craniata</taxon>
        <taxon>Vertebrata</taxon>
        <taxon>Euteleostomi</taxon>
        <taxon>Archelosauria</taxon>
        <taxon>Archosauria</taxon>
        <taxon>Dinosauria</taxon>
        <taxon>Saurischia</taxon>
        <taxon>Theropoda</taxon>
        <taxon>Coelurosauria</taxon>
        <taxon>Aves</taxon>
        <taxon>Neognathae</taxon>
        <taxon>Neoaves</taxon>
        <taxon>Telluraves</taxon>
        <taxon>Australaves</taxon>
        <taxon>Passeriformes</taxon>
        <taxon>Sturnidae</taxon>
        <taxon>Lamprotornis</taxon>
    </lineage>
</organism>
<name>A0A835NJI9_9PASS</name>
<dbReference type="Proteomes" id="UP000618051">
    <property type="component" value="Unassembled WGS sequence"/>
</dbReference>
<reference evidence="2 3" key="2">
    <citation type="journal article" date="2021" name="J. Hered.">
        <title>Feather Gene Expression Elucidates the Developmental Basis of Plumage Iridescence in African Starlings.</title>
        <authorList>
            <person name="Rubenstein D.R."/>
            <person name="Corvelo A."/>
            <person name="MacManes M.D."/>
            <person name="Maia R."/>
            <person name="Narzisi G."/>
            <person name="Rousaki A."/>
            <person name="Vandenabeele P."/>
            <person name="Shawkey M.D."/>
            <person name="Solomon J."/>
        </authorList>
    </citation>
    <scope>NUCLEOTIDE SEQUENCE [LARGE SCALE GENOMIC DNA]</scope>
    <source>
        <strain evidence="2">SS15</strain>
    </source>
</reference>
<dbReference type="EMBL" id="JADDUC010000149">
    <property type="protein sequence ID" value="KAG0117112.1"/>
    <property type="molecule type" value="Genomic_DNA"/>
</dbReference>
<protein>
    <submittedName>
        <fullName evidence="1">Uncharacterized protein</fullName>
    </submittedName>
</protein>
<evidence type="ECO:0000313" key="1">
    <source>
        <dbReference type="EMBL" id="KAG0117112.1"/>
    </source>
</evidence>
<evidence type="ECO:0000313" key="3">
    <source>
        <dbReference type="Proteomes" id="UP000618051"/>
    </source>
</evidence>
<sequence length="107" mass="12630">MAKHKKLEMKPLQTSIDLERLHENTQIWTSRHLQSRFTGQSADDITKKLPKMDETHDIGLKFMILFHQTCAEQYKNNWLMQVIQQLIPTEVVVWITLCLPDVFHGKD</sequence>
<comment type="caution">
    <text evidence="1">The sequence shown here is derived from an EMBL/GenBank/DDBJ whole genome shotgun (WGS) entry which is preliminary data.</text>
</comment>
<evidence type="ECO:0000313" key="2">
    <source>
        <dbReference type="EMBL" id="KAI1239927.1"/>
    </source>
</evidence>